<sequence length="274" mass="29445">MTTAAPTVSRRTRPPASRTSLQWVIQIIGELLITAGLILLLFVAWQLWWTNIDANRTQQQAVDSLIQEFNSSSGNGGSNPAAAGQGADAEGAASESVVPDYDPANPPVATPPAYGQAYGVVYIPSLGQNYARPLAEGVGTDVLDTLGLGRYPSSQMPGEYGNFALAGHRQTNGAVLDNIDLLHNGDNIYVRTAEGYYTYRVYEHKIVLPTQVEVIAPNPDQPEAPLADADRRLLTLTSCHPRYGDTERYIVHAEFVSWQPAEAGAPEEIAAIAG</sequence>
<comment type="caution">
    <text evidence="5">The sequence shown here is derived from an EMBL/GenBank/DDBJ whole genome shotgun (WGS) entry which is preliminary data.</text>
</comment>
<dbReference type="Proteomes" id="UP000824134">
    <property type="component" value="Unassembled WGS sequence"/>
</dbReference>
<name>A0A9D2CR62_9MICC</name>
<dbReference type="EMBL" id="DXCN01000048">
    <property type="protein sequence ID" value="HIY95282.1"/>
    <property type="molecule type" value="Genomic_DNA"/>
</dbReference>
<evidence type="ECO:0000256" key="4">
    <source>
        <dbReference type="SAM" id="Phobius"/>
    </source>
</evidence>
<accession>A0A9D2CR62</accession>
<feature type="compositionally biased region" description="Low complexity" evidence="3">
    <location>
        <begin position="71"/>
        <end position="93"/>
    </location>
</feature>
<dbReference type="NCBIfam" id="TIGR01076">
    <property type="entry name" value="sortase_fam"/>
    <property type="match status" value="1"/>
</dbReference>
<feature type="transmembrane region" description="Helical" evidence="4">
    <location>
        <begin position="21"/>
        <end position="49"/>
    </location>
</feature>
<dbReference type="Pfam" id="PF04203">
    <property type="entry name" value="Sortase"/>
    <property type="match status" value="1"/>
</dbReference>
<keyword evidence="4" id="KW-1133">Transmembrane helix</keyword>
<proteinExistence type="predicted"/>
<dbReference type="InterPro" id="IPR053465">
    <property type="entry name" value="Sortase_Class_E"/>
</dbReference>
<reference evidence="5" key="2">
    <citation type="submission" date="2021-04" db="EMBL/GenBank/DDBJ databases">
        <authorList>
            <person name="Gilroy R."/>
        </authorList>
    </citation>
    <scope>NUCLEOTIDE SEQUENCE</scope>
    <source>
        <strain evidence="5">ChiHjej12B11-9195</strain>
    </source>
</reference>
<evidence type="ECO:0000313" key="5">
    <source>
        <dbReference type="EMBL" id="HIY95282.1"/>
    </source>
</evidence>
<evidence type="ECO:0000256" key="3">
    <source>
        <dbReference type="SAM" id="MobiDB-lite"/>
    </source>
</evidence>
<evidence type="ECO:0000313" key="6">
    <source>
        <dbReference type="Proteomes" id="UP000824134"/>
    </source>
</evidence>
<evidence type="ECO:0000256" key="2">
    <source>
        <dbReference type="PIRSR" id="PIRSR605754-1"/>
    </source>
</evidence>
<feature type="active site" description="Acyl-thioester intermediate" evidence="2">
    <location>
        <position position="239"/>
    </location>
</feature>
<dbReference type="SUPFAM" id="SSF63817">
    <property type="entry name" value="Sortase"/>
    <property type="match status" value="1"/>
</dbReference>
<dbReference type="InterPro" id="IPR005754">
    <property type="entry name" value="Sortase"/>
</dbReference>
<dbReference type="GO" id="GO:0016787">
    <property type="term" value="F:hydrolase activity"/>
    <property type="evidence" value="ECO:0007669"/>
    <property type="project" value="UniProtKB-KW"/>
</dbReference>
<dbReference type="NCBIfam" id="NF033747">
    <property type="entry name" value="class_E_sortase"/>
    <property type="match status" value="1"/>
</dbReference>
<dbReference type="CDD" id="cd05830">
    <property type="entry name" value="Sortase_E"/>
    <property type="match status" value="1"/>
</dbReference>
<evidence type="ECO:0000256" key="1">
    <source>
        <dbReference type="ARBA" id="ARBA00022801"/>
    </source>
</evidence>
<dbReference type="InterPro" id="IPR042003">
    <property type="entry name" value="Sortase_E"/>
</dbReference>
<dbReference type="InterPro" id="IPR023365">
    <property type="entry name" value="Sortase_dom-sf"/>
</dbReference>
<dbReference type="Gene3D" id="2.40.260.10">
    <property type="entry name" value="Sortase"/>
    <property type="match status" value="1"/>
</dbReference>
<reference evidence="5" key="1">
    <citation type="journal article" date="2021" name="PeerJ">
        <title>Extensive microbial diversity within the chicken gut microbiome revealed by metagenomics and culture.</title>
        <authorList>
            <person name="Gilroy R."/>
            <person name="Ravi A."/>
            <person name="Getino M."/>
            <person name="Pursley I."/>
            <person name="Horton D.L."/>
            <person name="Alikhan N.F."/>
            <person name="Baker D."/>
            <person name="Gharbi K."/>
            <person name="Hall N."/>
            <person name="Watson M."/>
            <person name="Adriaenssens E.M."/>
            <person name="Foster-Nyarko E."/>
            <person name="Jarju S."/>
            <person name="Secka A."/>
            <person name="Antonio M."/>
            <person name="Oren A."/>
            <person name="Chaudhuri R.R."/>
            <person name="La Ragione R."/>
            <person name="Hildebrand F."/>
            <person name="Pallen M.J."/>
        </authorList>
    </citation>
    <scope>NUCLEOTIDE SEQUENCE</scope>
    <source>
        <strain evidence="5">ChiHjej12B11-9195</strain>
    </source>
</reference>
<feature type="active site" description="Proton donor/acceptor" evidence="2">
    <location>
        <position position="168"/>
    </location>
</feature>
<keyword evidence="4" id="KW-0812">Transmembrane</keyword>
<dbReference type="AlphaFoldDB" id="A0A9D2CR62"/>
<protein>
    <submittedName>
        <fullName evidence="5">Class E sortase</fullName>
    </submittedName>
</protein>
<keyword evidence="4" id="KW-0472">Membrane</keyword>
<organism evidence="5 6">
    <name type="scientific">Candidatus Rothia avicola</name>
    <dbReference type="NCBI Taxonomy" id="2840478"/>
    <lineage>
        <taxon>Bacteria</taxon>
        <taxon>Bacillati</taxon>
        <taxon>Actinomycetota</taxon>
        <taxon>Actinomycetes</taxon>
        <taxon>Micrococcales</taxon>
        <taxon>Micrococcaceae</taxon>
        <taxon>Rothia</taxon>
    </lineage>
</organism>
<keyword evidence="1" id="KW-0378">Hydrolase</keyword>
<feature type="region of interest" description="Disordered" evidence="3">
    <location>
        <begin position="71"/>
        <end position="106"/>
    </location>
</feature>
<gene>
    <name evidence="5" type="ORF">H9821_06425</name>
</gene>